<keyword evidence="4" id="KW-0379">Hydroxylation</keyword>
<dbReference type="Gene3D" id="3.100.10.10">
    <property type="match status" value="1"/>
</dbReference>
<dbReference type="InParanoid" id="L9JS81"/>
<proteinExistence type="inferred from homology"/>
<comment type="similarity">
    <text evidence="1">Belongs to the universal ribosomal protein uL15 family.</text>
</comment>
<evidence type="ECO:0000313" key="7">
    <source>
        <dbReference type="EMBL" id="ELW53079.1"/>
    </source>
</evidence>
<dbReference type="EMBL" id="KB320952">
    <property type="protein sequence ID" value="ELW53079.1"/>
    <property type="molecule type" value="Genomic_DNA"/>
</dbReference>
<evidence type="ECO:0000256" key="1">
    <source>
        <dbReference type="ARBA" id="ARBA00007320"/>
    </source>
</evidence>
<keyword evidence="2 7" id="KW-0689">Ribosomal protein</keyword>
<accession>L9JS81</accession>
<evidence type="ECO:0000313" key="8">
    <source>
        <dbReference type="Proteomes" id="UP000011518"/>
    </source>
</evidence>
<evidence type="ECO:0000256" key="3">
    <source>
        <dbReference type="ARBA" id="ARBA00023274"/>
    </source>
</evidence>
<keyword evidence="8" id="KW-1185">Reference proteome</keyword>
<gene>
    <name evidence="7" type="ORF">TREES_T100010887</name>
</gene>
<name>L9JS81_TUPCH</name>
<dbReference type="Proteomes" id="UP000011518">
    <property type="component" value="Unassembled WGS sequence"/>
</dbReference>
<dbReference type="AlphaFoldDB" id="L9JS81"/>
<evidence type="ECO:0000256" key="5">
    <source>
        <dbReference type="ARBA" id="ARBA00035200"/>
    </source>
</evidence>
<dbReference type="InterPro" id="IPR036227">
    <property type="entry name" value="Ribosomal_uL15/eL18_sf"/>
</dbReference>
<dbReference type="GO" id="GO:0003735">
    <property type="term" value="F:structural constituent of ribosome"/>
    <property type="evidence" value="ECO:0007669"/>
    <property type="project" value="TreeGrafter"/>
</dbReference>
<keyword evidence="3" id="KW-0687">Ribonucleoprotein</keyword>
<organism evidence="7 8">
    <name type="scientific">Tupaia chinensis</name>
    <name type="common">Chinese tree shrew</name>
    <name type="synonym">Tupaia belangeri chinensis</name>
    <dbReference type="NCBI Taxonomy" id="246437"/>
    <lineage>
        <taxon>Eukaryota</taxon>
        <taxon>Metazoa</taxon>
        <taxon>Chordata</taxon>
        <taxon>Craniata</taxon>
        <taxon>Vertebrata</taxon>
        <taxon>Euteleostomi</taxon>
        <taxon>Mammalia</taxon>
        <taxon>Eutheria</taxon>
        <taxon>Euarchontoglires</taxon>
        <taxon>Scandentia</taxon>
        <taxon>Tupaiidae</taxon>
        <taxon>Tupaia</taxon>
    </lineage>
</organism>
<sequence>MVNLAKLWTLVSEQTRGNTTKTKTGVAAITDVERGYHTVLGKGKLPKQPVIVKKRPLFTADCVLGLFLPRLQEVRAISTGSCPTQGLSVRGVGPSSCRVAADLRDSQTADVAETRRSEHSE</sequence>
<dbReference type="PANTHER" id="PTHR11721:SF3">
    <property type="entry name" value="LARGE RIBOSOMAL SUBUNIT PROTEIN UL15"/>
    <property type="match status" value="1"/>
</dbReference>
<dbReference type="SUPFAM" id="SSF52080">
    <property type="entry name" value="Ribosomal proteins L15p and L18e"/>
    <property type="match status" value="1"/>
</dbReference>
<reference evidence="8" key="1">
    <citation type="submission" date="2012-07" db="EMBL/GenBank/DDBJ databases">
        <title>Genome of the Chinese tree shrew, a rising model animal genetically related to primates.</title>
        <authorList>
            <person name="Zhang G."/>
            <person name="Fan Y."/>
            <person name="Yao Y."/>
            <person name="Huang Z."/>
        </authorList>
    </citation>
    <scope>NUCLEOTIDE SEQUENCE [LARGE SCALE GENOMIC DNA]</scope>
</reference>
<protein>
    <recommendedName>
        <fullName evidence="5">Large ribosomal subunit protein uL15</fullName>
    </recommendedName>
    <alternativeName>
        <fullName evidence="6">60S ribosomal protein L27a</fullName>
    </alternativeName>
</protein>
<evidence type="ECO:0000256" key="2">
    <source>
        <dbReference type="ARBA" id="ARBA00022980"/>
    </source>
</evidence>
<evidence type="ECO:0000256" key="6">
    <source>
        <dbReference type="ARBA" id="ARBA00035527"/>
    </source>
</evidence>
<dbReference type="PANTHER" id="PTHR11721">
    <property type="entry name" value="60S RIBOSOMAL PROTEIN L27A"/>
    <property type="match status" value="1"/>
</dbReference>
<dbReference type="GO" id="GO:0022625">
    <property type="term" value="C:cytosolic large ribosomal subunit"/>
    <property type="evidence" value="ECO:0007669"/>
    <property type="project" value="TreeGrafter"/>
</dbReference>
<evidence type="ECO:0000256" key="4">
    <source>
        <dbReference type="ARBA" id="ARBA00023278"/>
    </source>
</evidence>
<reference evidence="8" key="2">
    <citation type="journal article" date="2013" name="Nat. Commun.">
        <title>Genome of the Chinese tree shrew.</title>
        <authorList>
            <person name="Fan Y."/>
            <person name="Huang Z.Y."/>
            <person name="Cao C.C."/>
            <person name="Chen C.S."/>
            <person name="Chen Y.X."/>
            <person name="Fan D.D."/>
            <person name="He J."/>
            <person name="Hou H.L."/>
            <person name="Hu L."/>
            <person name="Hu X.T."/>
            <person name="Jiang X.T."/>
            <person name="Lai R."/>
            <person name="Lang Y.S."/>
            <person name="Liang B."/>
            <person name="Liao S.G."/>
            <person name="Mu D."/>
            <person name="Ma Y.Y."/>
            <person name="Niu Y.Y."/>
            <person name="Sun X.Q."/>
            <person name="Xia J.Q."/>
            <person name="Xiao J."/>
            <person name="Xiong Z.Q."/>
            <person name="Xu L."/>
            <person name="Yang L."/>
            <person name="Zhang Y."/>
            <person name="Zhao W."/>
            <person name="Zhao X.D."/>
            <person name="Zheng Y.T."/>
            <person name="Zhou J.M."/>
            <person name="Zhu Y.B."/>
            <person name="Zhang G.J."/>
            <person name="Wang J."/>
            <person name="Yao Y.G."/>
        </authorList>
    </citation>
    <scope>NUCLEOTIDE SEQUENCE [LARGE SCALE GENOMIC DNA]</scope>
</reference>
<dbReference type="STRING" id="246437.L9JS81"/>